<keyword evidence="5 9" id="KW-0812">Transmembrane</keyword>
<dbReference type="HOGENOM" id="CLU_034022_2_0_1"/>
<dbReference type="InterPro" id="IPR022764">
    <property type="entry name" value="Peptidase_S54_rhomboid_dom"/>
</dbReference>
<keyword evidence="6" id="KW-0378">Hydrolase</keyword>
<proteinExistence type="inferred from homology"/>
<gene>
    <name evidence="11" type="ORF">LOTGIDRAFT_160105</name>
</gene>
<accession>V3ZX63</accession>
<feature type="transmembrane region" description="Helical" evidence="9">
    <location>
        <begin position="204"/>
        <end position="223"/>
    </location>
</feature>
<evidence type="ECO:0000256" key="8">
    <source>
        <dbReference type="ARBA" id="ARBA00023136"/>
    </source>
</evidence>
<keyword evidence="7 9" id="KW-1133">Transmembrane helix</keyword>
<dbReference type="RefSeq" id="XP_009053233.1">
    <property type="nucleotide sequence ID" value="XM_009054985.1"/>
</dbReference>
<evidence type="ECO:0000313" key="11">
    <source>
        <dbReference type="EMBL" id="ESO96118.1"/>
    </source>
</evidence>
<evidence type="ECO:0000259" key="10">
    <source>
        <dbReference type="Pfam" id="PF01694"/>
    </source>
</evidence>
<comment type="subcellular location">
    <subcellularLocation>
        <location evidence="2">Membrane</location>
        <topology evidence="2">Multi-pass membrane protein</topology>
    </subcellularLocation>
</comment>
<dbReference type="AlphaFoldDB" id="V3ZX63"/>
<dbReference type="EC" id="3.4.21.105" evidence="4"/>
<dbReference type="EMBL" id="KB201549">
    <property type="protein sequence ID" value="ESO96118.1"/>
    <property type="molecule type" value="Genomic_DNA"/>
</dbReference>
<evidence type="ECO:0000256" key="5">
    <source>
        <dbReference type="ARBA" id="ARBA00022692"/>
    </source>
</evidence>
<comment type="similarity">
    <text evidence="3">Belongs to the peptidase S54 family.</text>
</comment>
<dbReference type="KEGG" id="lgi:LOTGIDRAFT_160105"/>
<keyword evidence="8 9" id="KW-0472">Membrane</keyword>
<dbReference type="InterPro" id="IPR035952">
    <property type="entry name" value="Rhomboid-like_sf"/>
</dbReference>
<feature type="transmembrane region" description="Helical" evidence="9">
    <location>
        <begin position="83"/>
        <end position="105"/>
    </location>
</feature>
<dbReference type="CTD" id="20238295"/>
<organism evidence="11 12">
    <name type="scientific">Lottia gigantea</name>
    <name type="common">Giant owl limpet</name>
    <dbReference type="NCBI Taxonomy" id="225164"/>
    <lineage>
        <taxon>Eukaryota</taxon>
        <taxon>Metazoa</taxon>
        <taxon>Spiralia</taxon>
        <taxon>Lophotrochozoa</taxon>
        <taxon>Mollusca</taxon>
        <taxon>Gastropoda</taxon>
        <taxon>Patellogastropoda</taxon>
        <taxon>Lottioidea</taxon>
        <taxon>Lottiidae</taxon>
        <taxon>Lottia</taxon>
    </lineage>
</organism>
<sequence length="333" mass="37753">MAALTRCYSLPQNVNKVADFTFYRLQNIPKTQGQCQSSKHFVTLSRVKPKKYQLFFRAPVRNFRSKQPTIISESRKPGLLSQILKPLGFTVLVGSTSFASLLFILHEKTRNPEYYFKTHREEYLQFLRVVIGIIGMNCAVLILWRVPQLHSFMSKYFTCANGQPVISMLLSSFSHSNGIHLLMNMYVFWTFSGPLFNTVRQTEVFSWLYINGAIVSSLTSLMLKAVRFSAIPSVGASGAILTCIACVCYAFPKATLGFPIISDLTGFYFTAETGLKGIILLDVCGIIFRWNMLDHAGHLGGVLFGLWYMHYGRHQINKLVQKYHRLQSGGKKK</sequence>
<dbReference type="GeneID" id="20238295"/>
<dbReference type="SUPFAM" id="SSF144091">
    <property type="entry name" value="Rhomboid-like"/>
    <property type="match status" value="1"/>
</dbReference>
<dbReference type="PANTHER" id="PTHR43731:SF14">
    <property type="entry name" value="PRESENILIN-ASSOCIATED RHOMBOID-LIKE PROTEIN, MITOCHONDRIAL"/>
    <property type="match status" value="1"/>
</dbReference>
<evidence type="ECO:0000256" key="6">
    <source>
        <dbReference type="ARBA" id="ARBA00022801"/>
    </source>
</evidence>
<dbReference type="Proteomes" id="UP000030746">
    <property type="component" value="Unassembled WGS sequence"/>
</dbReference>
<evidence type="ECO:0000256" key="2">
    <source>
        <dbReference type="ARBA" id="ARBA00004141"/>
    </source>
</evidence>
<feature type="domain" description="Peptidase S54 rhomboid" evidence="10">
    <location>
        <begin position="166"/>
        <end position="310"/>
    </location>
</feature>
<dbReference type="OrthoDB" id="10260614at2759"/>
<dbReference type="InterPro" id="IPR050925">
    <property type="entry name" value="Rhomboid_protease_S54"/>
</dbReference>
<keyword evidence="12" id="KW-1185">Reference proteome</keyword>
<name>V3ZX63_LOTGI</name>
<dbReference type="Pfam" id="PF01694">
    <property type="entry name" value="Rhomboid"/>
    <property type="match status" value="1"/>
</dbReference>
<dbReference type="GO" id="GO:0006465">
    <property type="term" value="P:signal peptide processing"/>
    <property type="evidence" value="ECO:0007669"/>
    <property type="project" value="TreeGrafter"/>
</dbReference>
<comment type="catalytic activity">
    <reaction evidence="1">
        <text>Cleaves type-1 transmembrane domains using a catalytic dyad composed of serine and histidine that are contributed by different transmembrane domains.</text>
        <dbReference type="EC" id="3.4.21.105"/>
    </reaction>
</comment>
<dbReference type="GO" id="GO:0004252">
    <property type="term" value="F:serine-type endopeptidase activity"/>
    <property type="evidence" value="ECO:0007669"/>
    <property type="project" value="InterPro"/>
</dbReference>
<feature type="transmembrane region" description="Helical" evidence="9">
    <location>
        <begin position="125"/>
        <end position="144"/>
    </location>
</feature>
<dbReference type="STRING" id="225164.V3ZX63"/>
<feature type="transmembrane region" description="Helical" evidence="9">
    <location>
        <begin position="230"/>
        <end position="252"/>
    </location>
</feature>
<dbReference type="OMA" id="SHANMLH"/>
<evidence type="ECO:0000256" key="7">
    <source>
        <dbReference type="ARBA" id="ARBA00022989"/>
    </source>
</evidence>
<evidence type="ECO:0000256" key="3">
    <source>
        <dbReference type="ARBA" id="ARBA00009045"/>
    </source>
</evidence>
<evidence type="ECO:0000256" key="1">
    <source>
        <dbReference type="ARBA" id="ARBA00000156"/>
    </source>
</evidence>
<evidence type="ECO:0000313" key="12">
    <source>
        <dbReference type="Proteomes" id="UP000030746"/>
    </source>
</evidence>
<dbReference type="GO" id="GO:0016020">
    <property type="term" value="C:membrane"/>
    <property type="evidence" value="ECO:0007669"/>
    <property type="project" value="UniProtKB-SubCell"/>
</dbReference>
<evidence type="ECO:0000256" key="4">
    <source>
        <dbReference type="ARBA" id="ARBA00013039"/>
    </source>
</evidence>
<feature type="transmembrane region" description="Helical" evidence="9">
    <location>
        <begin position="165"/>
        <end position="189"/>
    </location>
</feature>
<protein>
    <recommendedName>
        <fullName evidence="4">rhomboid protease</fullName>
        <ecNumber evidence="4">3.4.21.105</ecNumber>
    </recommendedName>
</protein>
<evidence type="ECO:0000256" key="9">
    <source>
        <dbReference type="SAM" id="Phobius"/>
    </source>
</evidence>
<reference evidence="11 12" key="1">
    <citation type="journal article" date="2013" name="Nature">
        <title>Insights into bilaterian evolution from three spiralian genomes.</title>
        <authorList>
            <person name="Simakov O."/>
            <person name="Marletaz F."/>
            <person name="Cho S.J."/>
            <person name="Edsinger-Gonzales E."/>
            <person name="Havlak P."/>
            <person name="Hellsten U."/>
            <person name="Kuo D.H."/>
            <person name="Larsson T."/>
            <person name="Lv J."/>
            <person name="Arendt D."/>
            <person name="Savage R."/>
            <person name="Osoegawa K."/>
            <person name="de Jong P."/>
            <person name="Grimwood J."/>
            <person name="Chapman J.A."/>
            <person name="Shapiro H."/>
            <person name="Aerts A."/>
            <person name="Otillar R.P."/>
            <person name="Terry A.Y."/>
            <person name="Boore J.L."/>
            <person name="Grigoriev I.V."/>
            <person name="Lindberg D.R."/>
            <person name="Seaver E.C."/>
            <person name="Weisblat D.A."/>
            <person name="Putnam N.H."/>
            <person name="Rokhsar D.S."/>
        </authorList>
    </citation>
    <scope>NUCLEOTIDE SEQUENCE [LARGE SCALE GENOMIC DNA]</scope>
</reference>
<dbReference type="PANTHER" id="PTHR43731">
    <property type="entry name" value="RHOMBOID PROTEASE"/>
    <property type="match status" value="1"/>
</dbReference>
<dbReference type="Gene3D" id="1.20.1540.10">
    <property type="entry name" value="Rhomboid-like"/>
    <property type="match status" value="1"/>
</dbReference>